<proteinExistence type="predicted"/>
<reference evidence="1" key="1">
    <citation type="submission" date="2018-02" db="EMBL/GenBank/DDBJ databases">
        <authorList>
            <person name="Cohen D.B."/>
            <person name="Kent A.D."/>
        </authorList>
    </citation>
    <scope>NUCLEOTIDE SEQUENCE</scope>
</reference>
<dbReference type="EMBL" id="OIVN01000172">
    <property type="protein sequence ID" value="SPC75655.1"/>
    <property type="molecule type" value="Genomic_DNA"/>
</dbReference>
<protein>
    <submittedName>
        <fullName evidence="1">Uncharacterized protein</fullName>
    </submittedName>
</protein>
<evidence type="ECO:0000313" key="1">
    <source>
        <dbReference type="EMBL" id="SPC75655.1"/>
    </source>
</evidence>
<evidence type="ECO:0000313" key="2">
    <source>
        <dbReference type="EMBL" id="SPD15532.1"/>
    </source>
</evidence>
<organism evidence="1">
    <name type="scientific">Fagus sylvatica</name>
    <name type="common">Beechnut</name>
    <dbReference type="NCBI Taxonomy" id="28930"/>
    <lineage>
        <taxon>Eukaryota</taxon>
        <taxon>Viridiplantae</taxon>
        <taxon>Streptophyta</taxon>
        <taxon>Embryophyta</taxon>
        <taxon>Tracheophyta</taxon>
        <taxon>Spermatophyta</taxon>
        <taxon>Magnoliopsida</taxon>
        <taxon>eudicotyledons</taxon>
        <taxon>Gunneridae</taxon>
        <taxon>Pentapetalae</taxon>
        <taxon>rosids</taxon>
        <taxon>fabids</taxon>
        <taxon>Fagales</taxon>
        <taxon>Fagaceae</taxon>
        <taxon>Fagus</taxon>
    </lineage>
</organism>
<name>A0A2N9ELJ3_FAGSY</name>
<sequence length="125" mass="13487">MAENDNPFAGLAEALFDGSKPLSPSDLLRKLRSDASIRPALENFYLILKRGVEASPDARLGLQSWNDSQIQAVCLIASALASASRSLSVEQSEALIVAVVQQSLEFAVSYLEKSEFNGDDLSIQT</sequence>
<dbReference type="AlphaFoldDB" id="A0A2N9ELJ3"/>
<dbReference type="EMBL" id="OIVN01004112">
    <property type="protein sequence ID" value="SPD15532.1"/>
    <property type="molecule type" value="Genomic_DNA"/>
</dbReference>
<gene>
    <name evidence="1" type="ORF">FSB_LOCUS3537</name>
    <name evidence="2" type="ORF">FSB_LOCUS43414</name>
</gene>
<accession>A0A2N9ELJ3</accession>